<name>A0A0A1SSX6_9HYPO</name>
<proteinExistence type="predicted"/>
<evidence type="ECO:0000313" key="1">
    <source>
        <dbReference type="EMBL" id="CEJ81221.1"/>
    </source>
</evidence>
<dbReference type="HOGENOM" id="CLU_963734_0_0_1"/>
<gene>
    <name evidence="1" type="ORF">VHEMI01363</name>
</gene>
<protein>
    <submittedName>
        <fullName evidence="1">Uncharacterized protein</fullName>
    </submittedName>
</protein>
<sequence>MFPLLSLHSMQTFHCHSACLGEGKTEWDMYEQYPAVRPNLQGLYVHESVITSQNAGRLFEYMRHLRTLRFVYSESALSEFYFNANGFVRHLVAGVGDALEDLSLVGLESIGSVDIVRYPLNGFKKLRRLELDLAYFISTNVEWDPDAREDEGDVLCYGEEDGDSIWGSGDDKRVGKADNRFVGHLMAATGDTLEDFELTAGDLHSDTVCIRCPLHKFKRLSRLEIDTSFFINSKVVVGEDENYQSDERDDGIWGTEAVPQDDAIWRAYEISKTKMKVRGESKQKEMKEG</sequence>
<dbReference type="Proteomes" id="UP000039046">
    <property type="component" value="Unassembled WGS sequence"/>
</dbReference>
<accession>A0A0A1SSX6</accession>
<dbReference type="EMBL" id="CDHN01000001">
    <property type="protein sequence ID" value="CEJ81221.1"/>
    <property type="molecule type" value="Genomic_DNA"/>
</dbReference>
<dbReference type="AlphaFoldDB" id="A0A0A1SSX6"/>
<keyword evidence="2" id="KW-1185">Reference proteome</keyword>
<reference evidence="1 2" key="1">
    <citation type="journal article" date="2015" name="Genome Announc.">
        <title>Draft Genome Sequence and Gene Annotation of the Entomopathogenic Fungus Verticillium hemipterigenum.</title>
        <authorList>
            <person name="Horn F."/>
            <person name="Habel A."/>
            <person name="Scharf D.H."/>
            <person name="Dworschak J."/>
            <person name="Brakhage A.A."/>
            <person name="Guthke R."/>
            <person name="Hertweck C."/>
            <person name="Linde J."/>
        </authorList>
    </citation>
    <scope>NUCLEOTIDE SEQUENCE [LARGE SCALE GENOMIC DNA]</scope>
</reference>
<evidence type="ECO:0000313" key="2">
    <source>
        <dbReference type="Proteomes" id="UP000039046"/>
    </source>
</evidence>
<organism evidence="1 2">
    <name type="scientific">[Torrubiella] hemipterigena</name>
    <dbReference type="NCBI Taxonomy" id="1531966"/>
    <lineage>
        <taxon>Eukaryota</taxon>
        <taxon>Fungi</taxon>
        <taxon>Dikarya</taxon>
        <taxon>Ascomycota</taxon>
        <taxon>Pezizomycotina</taxon>
        <taxon>Sordariomycetes</taxon>
        <taxon>Hypocreomycetidae</taxon>
        <taxon>Hypocreales</taxon>
        <taxon>Clavicipitaceae</taxon>
        <taxon>Clavicipitaceae incertae sedis</taxon>
        <taxon>'Torrubiella' clade</taxon>
    </lineage>
</organism>